<reference evidence="1 2" key="1">
    <citation type="submission" date="2019-07" db="EMBL/GenBank/DDBJ databases">
        <title>Genomic Encyclopedia of Archaeal and Bacterial Type Strains, Phase II (KMG-II): from individual species to whole genera.</title>
        <authorList>
            <person name="Goeker M."/>
        </authorList>
    </citation>
    <scope>NUCLEOTIDE SEQUENCE [LARGE SCALE GENOMIC DNA]</scope>
    <source>
        <strain evidence="1 2">ATCC BAA-1854</strain>
    </source>
</reference>
<gene>
    <name evidence="1" type="ORF">JN11_03378</name>
</gene>
<comment type="caution">
    <text evidence="1">The sequence shown here is derived from an EMBL/GenBank/DDBJ whole genome shotgun (WGS) entry which is preliminary data.</text>
</comment>
<organism evidence="1 2">
    <name type="scientific">Mucilaginibacter frigoritolerans</name>
    <dbReference type="NCBI Taxonomy" id="652788"/>
    <lineage>
        <taxon>Bacteria</taxon>
        <taxon>Pseudomonadati</taxon>
        <taxon>Bacteroidota</taxon>
        <taxon>Sphingobacteriia</taxon>
        <taxon>Sphingobacteriales</taxon>
        <taxon>Sphingobacteriaceae</taxon>
        <taxon>Mucilaginibacter</taxon>
    </lineage>
</organism>
<evidence type="ECO:0000313" key="2">
    <source>
        <dbReference type="Proteomes" id="UP000317010"/>
    </source>
</evidence>
<keyword evidence="2" id="KW-1185">Reference proteome</keyword>
<evidence type="ECO:0000313" key="1">
    <source>
        <dbReference type="EMBL" id="TWI97558.1"/>
    </source>
</evidence>
<protein>
    <submittedName>
        <fullName evidence="1">Uncharacterized protein</fullName>
    </submittedName>
</protein>
<dbReference type="AlphaFoldDB" id="A0A562TW93"/>
<accession>A0A562TW93</accession>
<proteinExistence type="predicted"/>
<sequence length="110" mass="13091">MMRHTKKGDTYHIGKYVKIRISIGLKSDIQGGQQARMLIVNTSSNYLHNKRDSPQYHAVIQYLSWISFLTHQYPQPFFDRLISINFKVRYNRIMINQLLIINHIRDACIR</sequence>
<name>A0A562TW93_9SPHI</name>
<dbReference type="EMBL" id="VLLI01000010">
    <property type="protein sequence ID" value="TWI97558.1"/>
    <property type="molecule type" value="Genomic_DNA"/>
</dbReference>
<dbReference type="Proteomes" id="UP000317010">
    <property type="component" value="Unassembled WGS sequence"/>
</dbReference>